<evidence type="ECO:0000313" key="9">
    <source>
        <dbReference type="Proteomes" id="UP000886520"/>
    </source>
</evidence>
<evidence type="ECO:0000256" key="5">
    <source>
        <dbReference type="ARBA" id="ARBA00022989"/>
    </source>
</evidence>
<evidence type="ECO:0000256" key="4">
    <source>
        <dbReference type="ARBA" id="ARBA00022801"/>
    </source>
</evidence>
<keyword evidence="3 7" id="KW-0812">Transmembrane</keyword>
<evidence type="ECO:0000256" key="6">
    <source>
        <dbReference type="ARBA" id="ARBA00023136"/>
    </source>
</evidence>
<dbReference type="GO" id="GO:0006672">
    <property type="term" value="P:ceramide metabolic process"/>
    <property type="evidence" value="ECO:0007669"/>
    <property type="project" value="InterPro"/>
</dbReference>
<evidence type="ECO:0008006" key="10">
    <source>
        <dbReference type="Google" id="ProtNLM"/>
    </source>
</evidence>
<keyword evidence="6 7" id="KW-0472">Membrane</keyword>
<evidence type="ECO:0000256" key="7">
    <source>
        <dbReference type="SAM" id="Phobius"/>
    </source>
</evidence>
<comment type="caution">
    <text evidence="8">The sequence shown here is derived from an EMBL/GenBank/DDBJ whole genome shotgun (WGS) entry which is preliminary data.</text>
</comment>
<dbReference type="PANTHER" id="PTHR34368:SF1">
    <property type="entry name" value="OS01G0962200 PROTEIN"/>
    <property type="match status" value="1"/>
</dbReference>
<dbReference type="InterPro" id="IPR008901">
    <property type="entry name" value="ACER"/>
</dbReference>
<sequence>MNVISNFPFLIIGVIGLVLCLHGNYLGLSLRGEVWGWACFYVGVTATAFGSAYYHLKPNDARLVWDRLPMTIAFSSIMAVFIIERIDERRGTASLVPLLLAGIVSVAYWRFSDDLRPYAIVQFVPCVAIPAMTVSLPPKYTHSLYWLWVAALYLLAKIEEVLDRKIYRWTNHSISGHTMKHLSAVMVPVFMTVMLARRNIKIER</sequence>
<dbReference type="OrthoDB" id="5562961at2759"/>
<keyword evidence="4" id="KW-0378">Hydrolase</keyword>
<dbReference type="GO" id="GO:0016020">
    <property type="term" value="C:membrane"/>
    <property type="evidence" value="ECO:0007669"/>
    <property type="project" value="UniProtKB-SubCell"/>
</dbReference>
<keyword evidence="9" id="KW-1185">Reference proteome</keyword>
<dbReference type="AlphaFoldDB" id="A0A9D4ZAK1"/>
<evidence type="ECO:0000256" key="1">
    <source>
        <dbReference type="ARBA" id="ARBA00004141"/>
    </source>
</evidence>
<comment type="similarity">
    <text evidence="2">Belongs to the alkaline ceramidase family.</text>
</comment>
<feature type="transmembrane region" description="Helical" evidence="7">
    <location>
        <begin position="93"/>
        <end position="111"/>
    </location>
</feature>
<dbReference type="Pfam" id="PF05875">
    <property type="entry name" value="Ceramidase"/>
    <property type="match status" value="1"/>
</dbReference>
<protein>
    <recommendedName>
        <fullName evidence="10">Ceramidase</fullName>
    </recommendedName>
</protein>
<comment type="subcellular location">
    <subcellularLocation>
        <location evidence="1">Membrane</location>
        <topology evidence="1">Multi-pass membrane protein</topology>
    </subcellularLocation>
</comment>
<name>A0A9D4ZAK1_ADICA</name>
<keyword evidence="5 7" id="KW-1133">Transmembrane helix</keyword>
<feature type="transmembrane region" description="Helical" evidence="7">
    <location>
        <begin position="178"/>
        <end position="196"/>
    </location>
</feature>
<dbReference type="GO" id="GO:0016811">
    <property type="term" value="F:hydrolase activity, acting on carbon-nitrogen (but not peptide) bonds, in linear amides"/>
    <property type="evidence" value="ECO:0007669"/>
    <property type="project" value="InterPro"/>
</dbReference>
<feature type="transmembrane region" description="Helical" evidence="7">
    <location>
        <begin position="68"/>
        <end position="86"/>
    </location>
</feature>
<accession>A0A9D4ZAK1</accession>
<gene>
    <name evidence="8" type="ORF">GOP47_0017420</name>
</gene>
<feature type="transmembrane region" description="Helical" evidence="7">
    <location>
        <begin position="6"/>
        <end position="27"/>
    </location>
</feature>
<dbReference type="Proteomes" id="UP000886520">
    <property type="component" value="Chromosome 17"/>
</dbReference>
<evidence type="ECO:0000313" key="8">
    <source>
        <dbReference type="EMBL" id="KAI5066892.1"/>
    </source>
</evidence>
<proteinExistence type="inferred from homology"/>
<feature type="transmembrane region" description="Helical" evidence="7">
    <location>
        <begin position="117"/>
        <end position="136"/>
    </location>
</feature>
<dbReference type="EMBL" id="JABFUD020000017">
    <property type="protein sequence ID" value="KAI5066892.1"/>
    <property type="molecule type" value="Genomic_DNA"/>
</dbReference>
<feature type="transmembrane region" description="Helical" evidence="7">
    <location>
        <begin position="34"/>
        <end position="56"/>
    </location>
</feature>
<dbReference type="PANTHER" id="PTHR34368">
    <property type="entry name" value="OS01G0962200 PROTEIN"/>
    <property type="match status" value="1"/>
</dbReference>
<evidence type="ECO:0000256" key="3">
    <source>
        <dbReference type="ARBA" id="ARBA00022692"/>
    </source>
</evidence>
<evidence type="ECO:0000256" key="2">
    <source>
        <dbReference type="ARBA" id="ARBA00009780"/>
    </source>
</evidence>
<organism evidence="8 9">
    <name type="scientific">Adiantum capillus-veneris</name>
    <name type="common">Maidenhair fern</name>
    <dbReference type="NCBI Taxonomy" id="13818"/>
    <lineage>
        <taxon>Eukaryota</taxon>
        <taxon>Viridiplantae</taxon>
        <taxon>Streptophyta</taxon>
        <taxon>Embryophyta</taxon>
        <taxon>Tracheophyta</taxon>
        <taxon>Polypodiopsida</taxon>
        <taxon>Polypodiidae</taxon>
        <taxon>Polypodiales</taxon>
        <taxon>Pteridineae</taxon>
        <taxon>Pteridaceae</taxon>
        <taxon>Vittarioideae</taxon>
        <taxon>Adiantum</taxon>
    </lineage>
</organism>
<reference evidence="8" key="1">
    <citation type="submission" date="2021-01" db="EMBL/GenBank/DDBJ databases">
        <title>Adiantum capillus-veneris genome.</title>
        <authorList>
            <person name="Fang Y."/>
            <person name="Liao Q."/>
        </authorList>
    </citation>
    <scope>NUCLEOTIDE SEQUENCE</scope>
    <source>
        <strain evidence="8">H3</strain>
        <tissue evidence="8">Leaf</tissue>
    </source>
</reference>